<dbReference type="EMBL" id="BAAAZG010000001">
    <property type="protein sequence ID" value="GAA4056108.1"/>
    <property type="molecule type" value="Genomic_DNA"/>
</dbReference>
<evidence type="ECO:0000313" key="4">
    <source>
        <dbReference type="Proteomes" id="UP001500683"/>
    </source>
</evidence>
<dbReference type="Pfam" id="PF00067">
    <property type="entry name" value="p450"/>
    <property type="match status" value="1"/>
</dbReference>
<organism evidence="3 4">
    <name type="scientific">Actinomadura miaoliensis</name>
    <dbReference type="NCBI Taxonomy" id="430685"/>
    <lineage>
        <taxon>Bacteria</taxon>
        <taxon>Bacillati</taxon>
        <taxon>Actinomycetota</taxon>
        <taxon>Actinomycetes</taxon>
        <taxon>Streptosporangiales</taxon>
        <taxon>Thermomonosporaceae</taxon>
        <taxon>Actinomadura</taxon>
    </lineage>
</organism>
<dbReference type="InterPro" id="IPR001128">
    <property type="entry name" value="Cyt_P450"/>
</dbReference>
<dbReference type="PROSITE" id="PS00086">
    <property type="entry name" value="CYTOCHROME_P450"/>
    <property type="match status" value="1"/>
</dbReference>
<protein>
    <submittedName>
        <fullName evidence="3">Cytochrome P450</fullName>
    </submittedName>
</protein>
<evidence type="ECO:0000256" key="1">
    <source>
        <dbReference type="ARBA" id="ARBA00010617"/>
    </source>
</evidence>
<dbReference type="Proteomes" id="UP001500683">
    <property type="component" value="Unassembled WGS sequence"/>
</dbReference>
<dbReference type="PANTHER" id="PTHR46696">
    <property type="entry name" value="P450, PUTATIVE (EUROFUNG)-RELATED"/>
    <property type="match status" value="1"/>
</dbReference>
<evidence type="ECO:0000313" key="3">
    <source>
        <dbReference type="EMBL" id="GAA4056108.1"/>
    </source>
</evidence>
<keyword evidence="2" id="KW-0408">Iron</keyword>
<comment type="similarity">
    <text evidence="1 2">Belongs to the cytochrome P450 family.</text>
</comment>
<dbReference type="InterPro" id="IPR017972">
    <property type="entry name" value="Cyt_P450_CS"/>
</dbReference>
<keyword evidence="4" id="KW-1185">Reference proteome</keyword>
<keyword evidence="2" id="KW-0349">Heme</keyword>
<dbReference type="PANTHER" id="PTHR46696:SF3">
    <property type="entry name" value="PULCHERRIMINIC ACID SYNTHASE"/>
    <property type="match status" value="1"/>
</dbReference>
<reference evidence="4" key="1">
    <citation type="journal article" date="2019" name="Int. J. Syst. Evol. Microbiol.">
        <title>The Global Catalogue of Microorganisms (GCM) 10K type strain sequencing project: providing services to taxonomists for standard genome sequencing and annotation.</title>
        <authorList>
            <consortium name="The Broad Institute Genomics Platform"/>
            <consortium name="The Broad Institute Genome Sequencing Center for Infectious Disease"/>
            <person name="Wu L."/>
            <person name="Ma J."/>
        </authorList>
    </citation>
    <scope>NUCLEOTIDE SEQUENCE [LARGE SCALE GENOMIC DNA]</scope>
    <source>
        <strain evidence="4">JCM 16702</strain>
    </source>
</reference>
<dbReference type="SUPFAM" id="SSF48264">
    <property type="entry name" value="Cytochrome P450"/>
    <property type="match status" value="1"/>
</dbReference>
<comment type="caution">
    <text evidence="3">The sequence shown here is derived from an EMBL/GenBank/DDBJ whole genome shotgun (WGS) entry which is preliminary data.</text>
</comment>
<dbReference type="RefSeq" id="WP_344939769.1">
    <property type="nucleotide sequence ID" value="NZ_BAAAZG010000001.1"/>
</dbReference>
<dbReference type="Gene3D" id="1.10.630.10">
    <property type="entry name" value="Cytochrome P450"/>
    <property type="match status" value="1"/>
</dbReference>
<keyword evidence="2" id="KW-0503">Monooxygenase</keyword>
<proteinExistence type="inferred from homology"/>
<keyword evidence="2" id="KW-0560">Oxidoreductase</keyword>
<evidence type="ECO:0000256" key="2">
    <source>
        <dbReference type="RuleBase" id="RU000461"/>
    </source>
</evidence>
<dbReference type="InterPro" id="IPR036396">
    <property type="entry name" value="Cyt_P450_sf"/>
</dbReference>
<dbReference type="PRINTS" id="PR00359">
    <property type="entry name" value="BP450"/>
</dbReference>
<dbReference type="InterPro" id="IPR002397">
    <property type="entry name" value="Cyt_P450_B"/>
</dbReference>
<keyword evidence="2" id="KW-0479">Metal-binding</keyword>
<accession>A0ABP7V1K5</accession>
<name>A0ABP7V1K5_9ACTN</name>
<gene>
    <name evidence="3" type="ORF">GCM10022214_04500</name>
</gene>
<sequence>MGTRPLADAVDVNGVDFAFEDVPALHELLADLRAVRPYAIVPFAGAHAVLLLTHELVSAAFKDEETFPAAAIYPLTTGPVLGRTLQCMSGTEHRINRAVASPPFRRNRVARYVEPVLEPLAHELVDRFAERGEADLVAEFTTRYPVLVISRLLGLPVEDESTVRRWAHDLFYFPFEPDAAMTASREFTEYIGPILAERRRRPGDDLVSMLVTESVDGNRLGDEEVFAFLRLLFPAGADTTMLALANTLTALLTHPDQLETVALAPDEHVTWAVWEGLRWEPPVGLLPRLCPRATTWNGIDIPADTPMIFSINAALRDPAVYPDPYRFDITRRETAMLAFGQGPHTCAGTWLALAELTTALSVLLQRLPNLRLQDGTEEHVRITSQVGAALRGPTVLPARWNTA</sequence>